<evidence type="ECO:0000259" key="2">
    <source>
        <dbReference type="Pfam" id="PF08101"/>
    </source>
</evidence>
<feature type="region of interest" description="Disordered" evidence="1">
    <location>
        <begin position="423"/>
        <end position="454"/>
    </location>
</feature>
<dbReference type="EMBL" id="KZ613971">
    <property type="protein sequence ID" value="PMD29820.1"/>
    <property type="molecule type" value="Genomic_DNA"/>
</dbReference>
<gene>
    <name evidence="3" type="ORF">L207DRAFT_538528</name>
</gene>
<feature type="compositionally biased region" description="Basic and acidic residues" evidence="1">
    <location>
        <begin position="980"/>
        <end position="994"/>
    </location>
</feature>
<dbReference type="Proteomes" id="UP000235786">
    <property type="component" value="Unassembled WGS sequence"/>
</dbReference>
<proteinExistence type="predicted"/>
<feature type="compositionally biased region" description="Acidic residues" evidence="1">
    <location>
        <begin position="1005"/>
        <end position="1014"/>
    </location>
</feature>
<feature type="compositionally biased region" description="Low complexity" evidence="1">
    <location>
        <begin position="1039"/>
        <end position="1049"/>
    </location>
</feature>
<evidence type="ECO:0000313" key="4">
    <source>
        <dbReference type="Proteomes" id="UP000235786"/>
    </source>
</evidence>
<dbReference type="InterPro" id="IPR012965">
    <property type="entry name" value="Msb1/Mug8_dom"/>
</dbReference>
<feature type="compositionally biased region" description="Basic and acidic residues" evidence="1">
    <location>
        <begin position="927"/>
        <end position="942"/>
    </location>
</feature>
<organism evidence="3 4">
    <name type="scientific">Hyaloscypha variabilis (strain UAMH 11265 / GT02V1 / F)</name>
    <name type="common">Meliniomyces variabilis</name>
    <dbReference type="NCBI Taxonomy" id="1149755"/>
    <lineage>
        <taxon>Eukaryota</taxon>
        <taxon>Fungi</taxon>
        <taxon>Dikarya</taxon>
        <taxon>Ascomycota</taxon>
        <taxon>Pezizomycotina</taxon>
        <taxon>Leotiomycetes</taxon>
        <taxon>Helotiales</taxon>
        <taxon>Hyaloscyphaceae</taxon>
        <taxon>Hyaloscypha</taxon>
        <taxon>Hyaloscypha variabilis</taxon>
    </lineage>
</organism>
<feature type="compositionally biased region" description="Basic and acidic residues" evidence="1">
    <location>
        <begin position="722"/>
        <end position="734"/>
    </location>
</feature>
<dbReference type="PANTHER" id="PTHR28093:SF1">
    <property type="entry name" value="MORPHOGENESIS-RELATED PROTEIN MSB1"/>
    <property type="match status" value="1"/>
</dbReference>
<feature type="compositionally biased region" description="Basic and acidic residues" evidence="1">
    <location>
        <begin position="759"/>
        <end position="774"/>
    </location>
</feature>
<feature type="region of interest" description="Disordered" evidence="1">
    <location>
        <begin position="1"/>
        <end position="26"/>
    </location>
</feature>
<dbReference type="Pfam" id="PF08101">
    <property type="entry name" value="Msb1-Mug8_dom"/>
    <property type="match status" value="1"/>
</dbReference>
<evidence type="ECO:0000256" key="1">
    <source>
        <dbReference type="SAM" id="MobiDB-lite"/>
    </source>
</evidence>
<feature type="compositionally biased region" description="Acidic residues" evidence="1">
    <location>
        <begin position="367"/>
        <end position="377"/>
    </location>
</feature>
<name>A0A2J6QU91_HYAVF</name>
<feature type="compositionally biased region" description="Low complexity" evidence="1">
    <location>
        <begin position="701"/>
        <end position="714"/>
    </location>
</feature>
<feature type="region of interest" description="Disordered" evidence="1">
    <location>
        <begin position="690"/>
        <end position="1049"/>
    </location>
</feature>
<feature type="domain" description="Meiotically up-regulated protein Msb1/Mug8" evidence="2">
    <location>
        <begin position="44"/>
        <end position="514"/>
    </location>
</feature>
<feature type="region of interest" description="Disordered" evidence="1">
    <location>
        <begin position="364"/>
        <end position="400"/>
    </location>
</feature>
<sequence>MPSFFSRLKGRDGPSKVKKGAQQAAIDAAPAKPRWEDAWTRKTVEPQEVQELLHGCTVELKARALDTPFLILPFRPTSDPSAARTFIRHYFDRNQQLYGEVLAQELRLTEPMVLCSVVKWCWSRIPGGVVGWEAYELFRVGEQDSNMARDSFATFIPLSVDSNARAQIIFDFFDLLSAIAAHGKTNGLGGRKLSRLAGWWAFEHGDVGNGFEGGYKTWLSAADAASHLFFAYLRSLSPQSVKGINGISKLPMSLQKLVQETEYPPQRPSLLQSTTTKVVMIVDSVSPTPFALLRRANHFQYRDDDRALQDFAEYEDPVKALTDECRRVLRSISSANQSQVSNSKESTGLSDASWSRFEDIGFSATFDEQDEDEDDESSFAKRRPQGLRTTPHSRNMGMGRPTTPSWADFLSSGFVDEATNGPAPLLLPPDKILPPIDTRGRSSQSHRPRLETNRNLEPGELASITRFDLDDSFWWVWISSLAGEEVAERKAAFGRCALVETVIRGGRWLVMEEMVKGAAPAPEEGAYIAEKKSFWGRSKKNKAITRRKSTGKQALELNPSLRPGFSQSSGVSKTSLGPDQHARIQAAAIQLQQKQRQQEQETYNSRRGRVDVDNYSQKTNSVFTLQPVIMKEASPAMKWANTYDKEAIREAYLANANHGRGLAEATMQTNGHAKSQDTLRPAQNLQREISRERELPAVPTSSAGPAVPSKSSSPPFSPSPAPERDEAYLSEKAVETAAPQELHPVERQPVQPRTSSRPQESRVEPSVDLPREAPRPSVDQSGSSPEGKVKHNKLKKKEAPSANSGFRKMFGRKNRQSKVPENAGEVLNGSQNLQPASTGGIGRRFSRRGKSPVASPVTEAPPSEHHVSEDDTTPVASPPQHFERSYDPSIQESLSRVDTNDAHEARQAFSSFDQGPLEDVPAFVPDSPRRHSEAHSEAHSQDDAAIPPNISRVRTNDDSTTDLTKEVSPVGDRWAQIRKNAAERAAARQSEEQSRGGYSQKTDGDDGETSGEETIESRVARIKARVAELTGNMDTGNSPTTATRPTRRA</sequence>
<protein>
    <submittedName>
        <fullName evidence="3">DUF1708-domain-containing protein</fullName>
    </submittedName>
</protein>
<dbReference type="OrthoDB" id="3362494at2759"/>
<dbReference type="InterPro" id="IPR037508">
    <property type="entry name" value="Msb1/Mug8"/>
</dbReference>
<dbReference type="PANTHER" id="PTHR28093">
    <property type="entry name" value="MORPHOGENESIS-RELATED PROTEIN MSB1"/>
    <property type="match status" value="1"/>
</dbReference>
<dbReference type="AlphaFoldDB" id="A0A2J6QU91"/>
<feature type="compositionally biased region" description="Low complexity" evidence="1">
    <location>
        <begin position="423"/>
        <end position="437"/>
    </location>
</feature>
<feature type="compositionally biased region" description="Polar residues" evidence="1">
    <location>
        <begin position="888"/>
        <end position="897"/>
    </location>
</feature>
<feature type="region of interest" description="Disordered" evidence="1">
    <location>
        <begin position="590"/>
        <end position="613"/>
    </location>
</feature>
<reference evidence="3 4" key="1">
    <citation type="submission" date="2016-04" db="EMBL/GenBank/DDBJ databases">
        <title>A degradative enzymes factory behind the ericoid mycorrhizal symbiosis.</title>
        <authorList>
            <consortium name="DOE Joint Genome Institute"/>
            <person name="Martino E."/>
            <person name="Morin E."/>
            <person name="Grelet G."/>
            <person name="Kuo A."/>
            <person name="Kohler A."/>
            <person name="Daghino S."/>
            <person name="Barry K."/>
            <person name="Choi C."/>
            <person name="Cichocki N."/>
            <person name="Clum A."/>
            <person name="Copeland A."/>
            <person name="Hainaut M."/>
            <person name="Haridas S."/>
            <person name="Labutti K."/>
            <person name="Lindquist E."/>
            <person name="Lipzen A."/>
            <person name="Khouja H.-R."/>
            <person name="Murat C."/>
            <person name="Ohm R."/>
            <person name="Olson A."/>
            <person name="Spatafora J."/>
            <person name="Veneault-Fourrey C."/>
            <person name="Henrissat B."/>
            <person name="Grigoriev I."/>
            <person name="Martin F."/>
            <person name="Perotto S."/>
        </authorList>
    </citation>
    <scope>NUCLEOTIDE SEQUENCE [LARGE SCALE GENOMIC DNA]</scope>
    <source>
        <strain evidence="3 4">F</strain>
    </source>
</reference>
<evidence type="ECO:0000313" key="3">
    <source>
        <dbReference type="EMBL" id="PMD29820.1"/>
    </source>
</evidence>
<dbReference type="STRING" id="1149755.A0A2J6QU91"/>
<dbReference type="CDD" id="cd04401">
    <property type="entry name" value="RhoGAP_fMSB1"/>
    <property type="match status" value="1"/>
</dbReference>
<keyword evidence="4" id="KW-1185">Reference proteome</keyword>
<accession>A0A2J6QU91</accession>
<feature type="compositionally biased region" description="Polar residues" evidence="1">
    <location>
        <begin position="828"/>
        <end position="837"/>
    </location>
</feature>